<sequence>MSIDVQKGQRHTYRYSTTKTSAWKGPSSGGSQLALDCVVDIDVRPGCPEIILKLRNIQIKQSSSKRDNSVLRLKNIRESLEKNPLRFWLEGGKVTKLCPQEAEQVWTLNIKRSILSMFQTSHSGRARETVRETDVYGTCMSSYEQRGPSVVKSRNLQQCLSDRMDQFWTHSVPLKDSMTVSAGLVCVQLYDGTMLKKVNCTETVSLVPLPGLLEVTETRTVSSLTLLRTLEVIPLDLGQNTDYLTSIVFEAEGQISGRNGGPSVQEVSNTVRRLCAHLSDQQQALLQIPLIRPKALLVVSSLVHSLCQQEQGPCIEISEVQQFVHVLKQSLEAGCEVDDHLQITELLHVLKAVENAGPAVSDLIPILSRCVQNQSVPLELRLSAVQAFRRIPCHHDRTALAQAFQSQQENVEVRIAAYQQLMHCPNQEIFTIVKTTLSNEKSSQVGSFVWSHLFNIQKTEDPLKKDLMESLPDDILSKDFEAEPWKYSSHMDYTVDTGCMSAPGVAAANIEGAVVFSPESFLPRYAMANLTVHILGRAFNLLEISLRMENLEPVLKKIFEEHSLASADHSKPKGQTDSMSHEQKGHNRDKEQGGSDDCQSTGLSSIKTKFTEQRKKDSNLRCWMNVKMFGKDVTFMTCDDLQAYQRKLSLSTAGVVVKLLKGQEIKISQRPIVLAEELVLPSLSGLPMRLSINMSTLFSLRLKGIANYKNWSHFSLAGYVKPNALVAISVRAGVDGAFGRVGLEWATQLKTFTSLDGAVYLHHGQSLKVVLNTPEDVMDVLTFNSRMFRVSGDSKEELIATRNLKEKSTCTPKTWSKMVGWQLCSDVTYPLTLMGKGFPPLGPVLFNLRLQKLDKGLNQYLLEAAYTFVPQLSLRLLDRGLNYRTQLLHSYFNKQKSESSTHLKINYNNQMPLVAGIHWKDVSTKTSLQKWEGSFNMDTPWLYVYIVQKLTQPQRGITQFSSEVTTRKLVNIRSVTLEGFYKDKGKERQGQLHLFTPTVSYIKVGGWNLLGKRGVKASYSISTAWTPALHGQISVVNGKQVKTLEISAGYGKQDLNISAVLSTLDKINYIMLNCPSGELTVVVDDAVYGLEVTRQHERKSGEDHSALLCLVAMEESLCVNISSNITHCGCRSFHTQLSPSFPWLRSAGLPLSSRAGVNVNWNDSSACARLELHAEASGLTATLEQSSHHKTETTGHSQVNCTEGIDTGRPLGACSGQDQEDSLKVGITASLYNSKSSAFSFDLQGHHNTSR</sequence>
<keyword evidence="2" id="KW-0325">Glycoprotein</keyword>
<dbReference type="EMBL" id="QBIY01011128">
    <property type="protein sequence ID" value="RXN35363.1"/>
    <property type="molecule type" value="Genomic_DNA"/>
</dbReference>
<dbReference type="InterPro" id="IPR015817">
    <property type="entry name" value="Vitellinogen_open_b-sht_sub1"/>
</dbReference>
<evidence type="ECO:0000256" key="2">
    <source>
        <dbReference type="ARBA" id="ARBA00023180"/>
    </source>
</evidence>
<dbReference type="InterPro" id="IPR015816">
    <property type="entry name" value="Vitellinogen_b-sht_N"/>
</dbReference>
<evidence type="ECO:0000259" key="5">
    <source>
        <dbReference type="PROSITE" id="PS51211"/>
    </source>
</evidence>
<protein>
    <submittedName>
        <fullName evidence="6">Putative apolipophorins-like protein</fullName>
    </submittedName>
</protein>
<dbReference type="InterPro" id="IPR015255">
    <property type="entry name" value="Vitellinogen_open_b-sht"/>
</dbReference>
<comment type="caution">
    <text evidence="3">Lacks conserved residue(s) required for the propagation of feature annotation.</text>
</comment>
<dbReference type="InterPro" id="IPR015819">
    <property type="entry name" value="Lipid_transp_b-sht_shell"/>
</dbReference>
<keyword evidence="7" id="KW-1185">Reference proteome</keyword>
<evidence type="ECO:0000256" key="4">
    <source>
        <dbReference type="SAM" id="MobiDB-lite"/>
    </source>
</evidence>
<dbReference type="Pfam" id="PF21013">
    <property type="entry name" value="LOC400499"/>
    <property type="match status" value="1"/>
</dbReference>
<dbReference type="PANTHER" id="PTHR37860">
    <property type="entry name" value="AGAP008810-PA"/>
    <property type="match status" value="1"/>
</dbReference>
<dbReference type="InterPro" id="IPR001747">
    <property type="entry name" value="Vitellogenin_N"/>
</dbReference>
<organism evidence="6 7">
    <name type="scientific">Labeo rohita</name>
    <name type="common">Indian major carp</name>
    <name type="synonym">Cyprinus rohita</name>
    <dbReference type="NCBI Taxonomy" id="84645"/>
    <lineage>
        <taxon>Eukaryota</taxon>
        <taxon>Metazoa</taxon>
        <taxon>Chordata</taxon>
        <taxon>Craniata</taxon>
        <taxon>Vertebrata</taxon>
        <taxon>Euteleostomi</taxon>
        <taxon>Actinopterygii</taxon>
        <taxon>Neopterygii</taxon>
        <taxon>Teleostei</taxon>
        <taxon>Ostariophysi</taxon>
        <taxon>Cypriniformes</taxon>
        <taxon>Cyprinidae</taxon>
        <taxon>Labeoninae</taxon>
        <taxon>Labeonini</taxon>
        <taxon>Labeo</taxon>
    </lineage>
</organism>
<evidence type="ECO:0000313" key="6">
    <source>
        <dbReference type="EMBL" id="RXN35363.1"/>
    </source>
</evidence>
<dbReference type="InterPro" id="IPR048484">
    <property type="entry name" value="LOC400499-like"/>
</dbReference>
<dbReference type="SMART" id="SM01169">
    <property type="entry name" value="DUF1943"/>
    <property type="match status" value="1"/>
</dbReference>
<dbReference type="SMART" id="SM00638">
    <property type="entry name" value="LPD_N"/>
    <property type="match status" value="1"/>
</dbReference>
<evidence type="ECO:0000256" key="1">
    <source>
        <dbReference type="ARBA" id="ARBA00022729"/>
    </source>
</evidence>
<dbReference type="PROSITE" id="PS51211">
    <property type="entry name" value="VITELLOGENIN"/>
    <property type="match status" value="1"/>
</dbReference>
<reference evidence="6 7" key="1">
    <citation type="submission" date="2018-03" db="EMBL/GenBank/DDBJ databases">
        <title>Draft genome sequence of Rohu Carp (Labeo rohita).</title>
        <authorList>
            <person name="Das P."/>
            <person name="Kushwaha B."/>
            <person name="Joshi C.G."/>
            <person name="Kumar D."/>
            <person name="Nagpure N.S."/>
            <person name="Sahoo L."/>
            <person name="Das S.P."/>
            <person name="Bit A."/>
            <person name="Patnaik S."/>
            <person name="Meher P.K."/>
            <person name="Jayasankar P."/>
            <person name="Koringa P.G."/>
            <person name="Patel N.V."/>
            <person name="Hinsu A.T."/>
            <person name="Kumar R."/>
            <person name="Pandey M."/>
            <person name="Agarwal S."/>
            <person name="Srivastava S."/>
            <person name="Singh M."/>
            <person name="Iquebal M.A."/>
            <person name="Jaiswal S."/>
            <person name="Angadi U.B."/>
            <person name="Kumar N."/>
            <person name="Raza M."/>
            <person name="Shah T.M."/>
            <person name="Rai A."/>
            <person name="Jena J.K."/>
        </authorList>
    </citation>
    <scope>NUCLEOTIDE SEQUENCE [LARGE SCALE GENOMIC DNA]</scope>
    <source>
        <strain evidence="6">DASCIFA01</strain>
        <tissue evidence="6">Testis</tissue>
    </source>
</reference>
<feature type="region of interest" description="Disordered" evidence="4">
    <location>
        <begin position="566"/>
        <end position="602"/>
    </location>
</feature>
<accession>A0A498NTS6</accession>
<dbReference type="SUPFAM" id="SSF48431">
    <property type="entry name" value="Lipovitellin-phosvitin complex, superhelical domain"/>
    <property type="match status" value="1"/>
</dbReference>
<dbReference type="STRING" id="84645.A0A498NTS6"/>
<dbReference type="AlphaFoldDB" id="A0A498NTS6"/>
<comment type="caution">
    <text evidence="6">The sequence shown here is derived from an EMBL/GenBank/DDBJ whole genome shotgun (WGS) entry which is preliminary data.</text>
</comment>
<proteinExistence type="predicted"/>
<dbReference type="SUPFAM" id="SSF56968">
    <property type="entry name" value="Lipovitellin-phosvitin complex, beta-sheet shell regions"/>
    <property type="match status" value="2"/>
</dbReference>
<dbReference type="Gene3D" id="2.20.80.10">
    <property type="entry name" value="Lipovitellin-phosvitin complex, chain A, domain 4"/>
    <property type="match status" value="1"/>
</dbReference>
<dbReference type="Gene3D" id="1.25.10.20">
    <property type="entry name" value="Vitellinogen, superhelical"/>
    <property type="match status" value="1"/>
</dbReference>
<dbReference type="InterPro" id="IPR011030">
    <property type="entry name" value="Lipovitellin_superhlx_dom"/>
</dbReference>
<evidence type="ECO:0000313" key="7">
    <source>
        <dbReference type="Proteomes" id="UP000290572"/>
    </source>
</evidence>
<feature type="domain" description="Vitellogenin" evidence="5">
    <location>
        <begin position="5"/>
        <end position="527"/>
    </location>
</feature>
<name>A0A498NTS6_LABRO</name>
<dbReference type="Pfam" id="PF01347">
    <property type="entry name" value="Vitellogenin_N"/>
    <property type="match status" value="2"/>
</dbReference>
<dbReference type="PANTHER" id="PTHR37860:SF2">
    <property type="entry name" value="VITELLOGENIN DOMAIN-CONTAINING PROTEIN"/>
    <property type="match status" value="1"/>
</dbReference>
<keyword evidence="1" id="KW-0732">Signal</keyword>
<dbReference type="Gene3D" id="2.30.230.10">
    <property type="entry name" value="Lipovitellin, beta-sheet shell regions, chain A"/>
    <property type="match status" value="1"/>
</dbReference>
<dbReference type="Pfam" id="PF09172">
    <property type="entry name" value="Vit_open_b-sht"/>
    <property type="match status" value="1"/>
</dbReference>
<dbReference type="Gene3D" id="2.20.50.20">
    <property type="entry name" value="Lipovitellin. Chain A, domain 3"/>
    <property type="match status" value="1"/>
</dbReference>
<evidence type="ECO:0000256" key="3">
    <source>
        <dbReference type="PROSITE-ProRule" id="PRU00557"/>
    </source>
</evidence>
<gene>
    <name evidence="6" type="ORF">ROHU_014363</name>
</gene>
<feature type="compositionally biased region" description="Basic and acidic residues" evidence="4">
    <location>
        <begin position="579"/>
        <end position="593"/>
    </location>
</feature>
<dbReference type="Proteomes" id="UP000290572">
    <property type="component" value="Unassembled WGS sequence"/>
</dbReference>
<dbReference type="GO" id="GO:0005319">
    <property type="term" value="F:lipid transporter activity"/>
    <property type="evidence" value="ECO:0007669"/>
    <property type="project" value="InterPro"/>
</dbReference>